<dbReference type="Proteomes" id="UP001459277">
    <property type="component" value="Unassembled WGS sequence"/>
</dbReference>
<dbReference type="Pfam" id="PF14543">
    <property type="entry name" value="TAXi_N"/>
    <property type="match status" value="1"/>
</dbReference>
<comment type="similarity">
    <text evidence="1">Belongs to the peptidase A1 family.</text>
</comment>
<name>A0AAW2BQS2_9ROSI</name>
<protein>
    <recommendedName>
        <fullName evidence="3">Peptidase A1 domain-containing protein</fullName>
    </recommendedName>
</protein>
<dbReference type="AlphaFoldDB" id="A0AAW2BQS2"/>
<feature type="active site" evidence="2">
    <location>
        <position position="202"/>
    </location>
</feature>
<dbReference type="EMBL" id="JAZDWU010000010">
    <property type="protein sequence ID" value="KAK9988167.1"/>
    <property type="molecule type" value="Genomic_DNA"/>
</dbReference>
<evidence type="ECO:0000313" key="4">
    <source>
        <dbReference type="EMBL" id="KAK9988167.1"/>
    </source>
</evidence>
<dbReference type="InterPro" id="IPR033121">
    <property type="entry name" value="PEPTIDASE_A1"/>
</dbReference>
<dbReference type="GO" id="GO:0006508">
    <property type="term" value="P:proteolysis"/>
    <property type="evidence" value="ECO:0007669"/>
    <property type="project" value="InterPro"/>
</dbReference>
<organism evidence="4 5">
    <name type="scientific">Lithocarpus litseifolius</name>
    <dbReference type="NCBI Taxonomy" id="425828"/>
    <lineage>
        <taxon>Eukaryota</taxon>
        <taxon>Viridiplantae</taxon>
        <taxon>Streptophyta</taxon>
        <taxon>Embryophyta</taxon>
        <taxon>Tracheophyta</taxon>
        <taxon>Spermatophyta</taxon>
        <taxon>Magnoliopsida</taxon>
        <taxon>eudicotyledons</taxon>
        <taxon>Gunneridae</taxon>
        <taxon>Pentapetalae</taxon>
        <taxon>rosids</taxon>
        <taxon>fabids</taxon>
        <taxon>Fagales</taxon>
        <taxon>Fagaceae</taxon>
        <taxon>Lithocarpus</taxon>
    </lineage>
</organism>
<evidence type="ECO:0000313" key="5">
    <source>
        <dbReference type="Proteomes" id="UP001459277"/>
    </source>
</evidence>
<keyword evidence="5" id="KW-1185">Reference proteome</keyword>
<dbReference type="Pfam" id="PF14541">
    <property type="entry name" value="TAXi_C"/>
    <property type="match status" value="1"/>
</dbReference>
<dbReference type="InterPro" id="IPR021109">
    <property type="entry name" value="Peptidase_aspartic_dom_sf"/>
</dbReference>
<dbReference type="InterPro" id="IPR032861">
    <property type="entry name" value="TAXi_N"/>
</dbReference>
<accession>A0AAW2BQS2</accession>
<dbReference type="PROSITE" id="PS51767">
    <property type="entry name" value="PEPTIDASE_A1"/>
    <property type="match status" value="1"/>
</dbReference>
<feature type="active site" evidence="2">
    <location>
        <position position="2"/>
    </location>
</feature>
<comment type="caution">
    <text evidence="4">The sequence shown here is derived from an EMBL/GenBank/DDBJ whole genome shotgun (WGS) entry which is preliminary data.</text>
</comment>
<gene>
    <name evidence="4" type="ORF">SO802_028406</name>
</gene>
<dbReference type="PANTHER" id="PTHR13683:SF265">
    <property type="entry name" value="PROTEIN ASPARTIC PROTEASE IN GUARD CELL 2"/>
    <property type="match status" value="1"/>
</dbReference>
<dbReference type="InterPro" id="IPR001461">
    <property type="entry name" value="Aspartic_peptidase_A1"/>
</dbReference>
<feature type="domain" description="Peptidase A1" evidence="3">
    <location>
        <begin position="1"/>
        <end position="246"/>
    </location>
</feature>
<dbReference type="SUPFAM" id="SSF50630">
    <property type="entry name" value="Acid proteases"/>
    <property type="match status" value="1"/>
</dbReference>
<dbReference type="PANTHER" id="PTHR13683">
    <property type="entry name" value="ASPARTYL PROTEASES"/>
    <property type="match status" value="1"/>
</dbReference>
<sequence length="246" mass="26636">MDTGSDVFWVQCLPCVQCSHRPQPIFDPAHSSSYTDIPCNSLAYNLLPKKNSRAGHCLYDIAYGDGSYSMGNLALENLALGDLLIKKFALGFSHSNNGNFGETGIMDLGHGMFSIQNKIGYLIGGGFTFCLPSRGGGLSRSLVLGRDVILVNAAWAPLLSNAQAPSFYYVRLVGLRVNGIRLPVSDDIFQITKSGHGGVIMDTGTTVTRFPKLVYEAFRDAYIAQNPSLPQGLGVEILDLCYDSEL</sequence>
<reference evidence="4 5" key="1">
    <citation type="submission" date="2024-01" db="EMBL/GenBank/DDBJ databases">
        <title>A telomere-to-telomere, gap-free genome of sweet tea (Lithocarpus litseifolius).</title>
        <authorList>
            <person name="Zhou J."/>
        </authorList>
    </citation>
    <scope>NUCLEOTIDE SEQUENCE [LARGE SCALE GENOMIC DNA]</scope>
    <source>
        <strain evidence="4">Zhou-2022a</strain>
        <tissue evidence="4">Leaf</tissue>
    </source>
</reference>
<dbReference type="InterPro" id="IPR032799">
    <property type="entry name" value="TAXi_C"/>
</dbReference>
<proteinExistence type="inferred from homology"/>
<evidence type="ECO:0000259" key="3">
    <source>
        <dbReference type="PROSITE" id="PS51767"/>
    </source>
</evidence>
<dbReference type="GO" id="GO:0004190">
    <property type="term" value="F:aspartic-type endopeptidase activity"/>
    <property type="evidence" value="ECO:0007669"/>
    <property type="project" value="InterPro"/>
</dbReference>
<evidence type="ECO:0000256" key="2">
    <source>
        <dbReference type="PIRSR" id="PIRSR601461-1"/>
    </source>
</evidence>
<evidence type="ECO:0000256" key="1">
    <source>
        <dbReference type="ARBA" id="ARBA00007447"/>
    </source>
</evidence>
<dbReference type="Gene3D" id="2.40.70.10">
    <property type="entry name" value="Acid Proteases"/>
    <property type="match status" value="2"/>
</dbReference>